<dbReference type="Proteomes" id="UP000644756">
    <property type="component" value="Unassembled WGS sequence"/>
</dbReference>
<gene>
    <name evidence="1" type="ORF">GCM10010916_25560</name>
</gene>
<accession>A0A917D3R5</accession>
<name>A0A917D3R5_9BACL</name>
<sequence length="95" mass="11156">MKKITDFGFIRHEADIVLMGSKTFGFVFLIKSKRSIKQLRVYVSREDKGEVEWELCKYIGPHEILDWAPLKKQPRLQDLPGYAQELIQSLMRKTS</sequence>
<organism evidence="1 2">
    <name type="scientific">Paenibacillus abyssi</name>
    <dbReference type="NCBI Taxonomy" id="1340531"/>
    <lineage>
        <taxon>Bacteria</taxon>
        <taxon>Bacillati</taxon>
        <taxon>Bacillota</taxon>
        <taxon>Bacilli</taxon>
        <taxon>Bacillales</taxon>
        <taxon>Paenibacillaceae</taxon>
        <taxon>Paenibacillus</taxon>
    </lineage>
</organism>
<dbReference type="EMBL" id="BMGR01000008">
    <property type="protein sequence ID" value="GGG07563.1"/>
    <property type="molecule type" value="Genomic_DNA"/>
</dbReference>
<proteinExistence type="predicted"/>
<keyword evidence="2" id="KW-1185">Reference proteome</keyword>
<evidence type="ECO:0000313" key="1">
    <source>
        <dbReference type="EMBL" id="GGG07563.1"/>
    </source>
</evidence>
<dbReference type="RefSeq" id="WP_188531459.1">
    <property type="nucleotide sequence ID" value="NZ_BMGR01000008.1"/>
</dbReference>
<protein>
    <submittedName>
        <fullName evidence="1">Uncharacterized protein</fullName>
    </submittedName>
</protein>
<reference evidence="1" key="2">
    <citation type="submission" date="2020-09" db="EMBL/GenBank/DDBJ databases">
        <authorList>
            <person name="Sun Q."/>
            <person name="Zhou Y."/>
        </authorList>
    </citation>
    <scope>NUCLEOTIDE SEQUENCE</scope>
    <source>
        <strain evidence="1">CGMCC 1.12987</strain>
    </source>
</reference>
<evidence type="ECO:0000313" key="2">
    <source>
        <dbReference type="Proteomes" id="UP000644756"/>
    </source>
</evidence>
<comment type="caution">
    <text evidence="1">The sequence shown here is derived from an EMBL/GenBank/DDBJ whole genome shotgun (WGS) entry which is preliminary data.</text>
</comment>
<reference evidence="1" key="1">
    <citation type="journal article" date="2014" name="Int. J. Syst. Evol. Microbiol.">
        <title>Complete genome sequence of Corynebacterium casei LMG S-19264T (=DSM 44701T), isolated from a smear-ripened cheese.</title>
        <authorList>
            <consortium name="US DOE Joint Genome Institute (JGI-PGF)"/>
            <person name="Walter F."/>
            <person name="Albersmeier A."/>
            <person name="Kalinowski J."/>
            <person name="Ruckert C."/>
        </authorList>
    </citation>
    <scope>NUCLEOTIDE SEQUENCE</scope>
    <source>
        <strain evidence="1">CGMCC 1.12987</strain>
    </source>
</reference>
<dbReference type="AlphaFoldDB" id="A0A917D3R5"/>